<feature type="compositionally biased region" description="Polar residues" evidence="1">
    <location>
        <begin position="186"/>
        <end position="197"/>
    </location>
</feature>
<gene>
    <name evidence="2" type="ORF">C1H46_035667</name>
</gene>
<dbReference type="EMBL" id="VIEB01000892">
    <property type="protein sequence ID" value="TQD78778.1"/>
    <property type="molecule type" value="Genomic_DNA"/>
</dbReference>
<name>A0A540KX38_MALBA</name>
<dbReference type="AlphaFoldDB" id="A0A540KX38"/>
<accession>A0A540KX38</accession>
<proteinExistence type="predicted"/>
<evidence type="ECO:0000313" key="3">
    <source>
        <dbReference type="Proteomes" id="UP000315295"/>
    </source>
</evidence>
<protein>
    <submittedName>
        <fullName evidence="2">Uncharacterized protein</fullName>
    </submittedName>
</protein>
<sequence length="197" mass="22361">MLKAAHMVRLSASLIKIAYDSRHRGAATSQQHSIVVTSCGCIIKNCCPMQWESWVEIPEETKILVRDKLSVNFDFKDISPEVITYLDETFAKPGCPSELADRREDWEWLCNHFTDPKFVKKSIVGKIARESRTLLHHSGSKPFSYRLEARQGSKFPDIDLFKDVYVQPGDETSEQLYMPSPDIAPPSTSQSLRPADT</sequence>
<organism evidence="2 3">
    <name type="scientific">Malus baccata</name>
    <name type="common">Siberian crab apple</name>
    <name type="synonym">Pyrus baccata</name>
    <dbReference type="NCBI Taxonomy" id="106549"/>
    <lineage>
        <taxon>Eukaryota</taxon>
        <taxon>Viridiplantae</taxon>
        <taxon>Streptophyta</taxon>
        <taxon>Embryophyta</taxon>
        <taxon>Tracheophyta</taxon>
        <taxon>Spermatophyta</taxon>
        <taxon>Magnoliopsida</taxon>
        <taxon>eudicotyledons</taxon>
        <taxon>Gunneridae</taxon>
        <taxon>Pentapetalae</taxon>
        <taxon>rosids</taxon>
        <taxon>fabids</taxon>
        <taxon>Rosales</taxon>
        <taxon>Rosaceae</taxon>
        <taxon>Amygdaloideae</taxon>
        <taxon>Maleae</taxon>
        <taxon>Malus</taxon>
    </lineage>
</organism>
<comment type="caution">
    <text evidence="2">The sequence shown here is derived from an EMBL/GenBank/DDBJ whole genome shotgun (WGS) entry which is preliminary data.</text>
</comment>
<dbReference type="Proteomes" id="UP000315295">
    <property type="component" value="Unassembled WGS sequence"/>
</dbReference>
<evidence type="ECO:0000256" key="1">
    <source>
        <dbReference type="SAM" id="MobiDB-lite"/>
    </source>
</evidence>
<keyword evidence="3" id="KW-1185">Reference proteome</keyword>
<evidence type="ECO:0000313" key="2">
    <source>
        <dbReference type="EMBL" id="TQD78778.1"/>
    </source>
</evidence>
<feature type="region of interest" description="Disordered" evidence="1">
    <location>
        <begin position="171"/>
        <end position="197"/>
    </location>
</feature>
<reference evidence="2 3" key="1">
    <citation type="journal article" date="2019" name="G3 (Bethesda)">
        <title>Sequencing of a Wild Apple (Malus baccata) Genome Unravels the Differences Between Cultivated and Wild Apple Species Regarding Disease Resistance and Cold Tolerance.</title>
        <authorList>
            <person name="Chen X."/>
        </authorList>
    </citation>
    <scope>NUCLEOTIDE SEQUENCE [LARGE SCALE GENOMIC DNA]</scope>
    <source>
        <strain evidence="3">cv. Shandingzi</strain>
        <tissue evidence="2">Leaves</tissue>
    </source>
</reference>